<feature type="transmembrane region" description="Helical" evidence="1">
    <location>
        <begin position="88"/>
        <end position="113"/>
    </location>
</feature>
<sequence>MLGMFQAERLKLKRSMAKKLLVFAPIIAILYGFIAPVGYLVNNAYNWWYVMIFPGLLTLFAALINTYEEKKLHYRAVFPLPISLRKFWFEKIFITVYYLNFSNGVLWIITVLLNTFILPNYGKDYTYTVGELALASLVIIVTTLWQIPFCLWLTKRIGFTITLIINLMSNFILGVVFATTSCWWLCPYSWGIRLMVPILKILPSGLKAGIAGAPSLPTSFWSIVISLCLAVILFVSLTVLSASWFEKQEVK</sequence>
<protein>
    <submittedName>
        <fullName evidence="2">MutE</fullName>
    </submittedName>
</protein>
<dbReference type="NCBIfam" id="TIGR03732">
    <property type="entry name" value="lanti_perm_MutE"/>
    <property type="match status" value="1"/>
</dbReference>
<dbReference type="RefSeq" id="WP_002302553.1">
    <property type="nucleotide sequence ID" value="NZ_CP183775.1"/>
</dbReference>
<feature type="transmembrane region" description="Helical" evidence="1">
    <location>
        <begin position="161"/>
        <end position="186"/>
    </location>
</feature>
<dbReference type="InterPro" id="IPR021205">
    <property type="entry name" value="Lanti_perm_SpaE/MutE/EpiE-like"/>
</dbReference>
<evidence type="ECO:0000313" key="2">
    <source>
        <dbReference type="EMBL" id="AAF99692.1"/>
    </source>
</evidence>
<feature type="transmembrane region" description="Helical" evidence="1">
    <location>
        <begin position="20"/>
        <end position="41"/>
    </location>
</feature>
<gene>
    <name evidence="2" type="primary">mutE</name>
</gene>
<keyword evidence="1" id="KW-0472">Membrane</keyword>
<dbReference type="CDD" id="cd21807">
    <property type="entry name" value="ABC-2_lan_permease_MutE_EpiE-like"/>
    <property type="match status" value="1"/>
</dbReference>
<reference evidence="2" key="1">
    <citation type="journal article" date="2000" name="Appl. Environ. Microbiol.">
        <title>Purification and biochemical characterization of mutacin I from the group I strain of Streptococcus mutans, CH43, and genetic analysis of mutacin I biosynthesis genes.</title>
        <authorList>
            <person name="Qi F."/>
            <person name="Chen P."/>
            <person name="Caufield P.W."/>
        </authorList>
    </citation>
    <scope>NUCLEOTIDE SEQUENCE</scope>
    <source>
        <strain evidence="2">CH43</strain>
    </source>
</reference>
<keyword evidence="1" id="KW-1133">Transmembrane helix</keyword>
<feature type="transmembrane region" description="Helical" evidence="1">
    <location>
        <begin position="133"/>
        <end position="154"/>
    </location>
</feature>
<feature type="transmembrane region" description="Helical" evidence="1">
    <location>
        <begin position="47"/>
        <end position="67"/>
    </location>
</feature>
<name>Q9FDH3_STRMG</name>
<accession>Q9FDH3</accession>
<keyword evidence="1" id="KW-0812">Transmembrane</keyword>
<proteinExistence type="predicted"/>
<dbReference type="EMBL" id="AF267498">
    <property type="protein sequence ID" value="AAF99692.1"/>
    <property type="molecule type" value="Genomic_DNA"/>
</dbReference>
<organism evidence="2">
    <name type="scientific">Streptococcus mutans</name>
    <dbReference type="NCBI Taxonomy" id="1309"/>
    <lineage>
        <taxon>Bacteria</taxon>
        <taxon>Bacillati</taxon>
        <taxon>Bacillota</taxon>
        <taxon>Bacilli</taxon>
        <taxon>Lactobacillales</taxon>
        <taxon>Streptococcaceae</taxon>
        <taxon>Streptococcus</taxon>
    </lineage>
</organism>
<evidence type="ECO:0000256" key="1">
    <source>
        <dbReference type="SAM" id="Phobius"/>
    </source>
</evidence>
<dbReference type="AlphaFoldDB" id="Q9FDH3"/>
<feature type="transmembrane region" description="Helical" evidence="1">
    <location>
        <begin position="220"/>
        <end position="245"/>
    </location>
</feature>